<dbReference type="Proteomes" id="UP000824120">
    <property type="component" value="Chromosome 4"/>
</dbReference>
<evidence type="ECO:0000313" key="1">
    <source>
        <dbReference type="EMBL" id="KAG5610351.1"/>
    </source>
</evidence>
<evidence type="ECO:0000313" key="2">
    <source>
        <dbReference type="Proteomes" id="UP000824120"/>
    </source>
</evidence>
<name>A0A9J5ZEI3_SOLCO</name>
<keyword evidence="2" id="KW-1185">Reference proteome</keyword>
<accession>A0A9J5ZEI3</accession>
<gene>
    <name evidence="1" type="ORF">H5410_021632</name>
</gene>
<organism evidence="1 2">
    <name type="scientific">Solanum commersonii</name>
    <name type="common">Commerson's wild potato</name>
    <name type="synonym">Commerson's nightshade</name>
    <dbReference type="NCBI Taxonomy" id="4109"/>
    <lineage>
        <taxon>Eukaryota</taxon>
        <taxon>Viridiplantae</taxon>
        <taxon>Streptophyta</taxon>
        <taxon>Embryophyta</taxon>
        <taxon>Tracheophyta</taxon>
        <taxon>Spermatophyta</taxon>
        <taxon>Magnoliopsida</taxon>
        <taxon>eudicotyledons</taxon>
        <taxon>Gunneridae</taxon>
        <taxon>Pentapetalae</taxon>
        <taxon>asterids</taxon>
        <taxon>lamiids</taxon>
        <taxon>Solanales</taxon>
        <taxon>Solanaceae</taxon>
        <taxon>Solanoideae</taxon>
        <taxon>Solaneae</taxon>
        <taxon>Solanum</taxon>
    </lineage>
</organism>
<protein>
    <submittedName>
        <fullName evidence="1">Uncharacterized protein</fullName>
    </submittedName>
</protein>
<dbReference type="EMBL" id="JACXVP010000004">
    <property type="protein sequence ID" value="KAG5610351.1"/>
    <property type="molecule type" value="Genomic_DNA"/>
</dbReference>
<reference evidence="1 2" key="1">
    <citation type="submission" date="2020-09" db="EMBL/GenBank/DDBJ databases">
        <title>De no assembly of potato wild relative species, Solanum commersonii.</title>
        <authorList>
            <person name="Cho K."/>
        </authorList>
    </citation>
    <scope>NUCLEOTIDE SEQUENCE [LARGE SCALE GENOMIC DNA]</scope>
    <source>
        <strain evidence="1">LZ3.2</strain>
        <tissue evidence="1">Leaf</tissue>
    </source>
</reference>
<sequence>MYFFLDFSAILRHIRNIRAITKRSKVLFFYSSQYSKLIGAITERSKVLFCIRHDILRSLVQLFWGIYVIFDHFRAVTKRSKVLIFYSSRYSKVINLRKEVKFCSFIRHDILSHFGGLT</sequence>
<dbReference type="AlphaFoldDB" id="A0A9J5ZEI3"/>
<comment type="caution">
    <text evidence="1">The sequence shown here is derived from an EMBL/GenBank/DDBJ whole genome shotgun (WGS) entry which is preliminary data.</text>
</comment>
<proteinExistence type="predicted"/>